<proteinExistence type="predicted"/>
<accession>A0A364P492</accession>
<sequence length="219" mass="25662">MALNEVDENEMTLLWRLAEHLNREIQECLTRLNIDAQVSMFRLVDIIHRWKRDINKMERDHPHGVHAIKHIAYQAFWIRKLKPTSNAYRIKDLEEAEARDSQVSPAKEIVDINERLSILVAIRYMMRFAEKGLYPSTDAEIAEGSTAIDPDLLQDYLREYMYFPHRKSAMPGSTYDNLIHNQRYRTFGPHHLAHIFDQVTYGAMRLQAERRKTANKGGG</sequence>
<dbReference type="RefSeq" id="WP_112142210.1">
    <property type="nucleotide sequence ID" value="NZ_PGTO01000001.1"/>
</dbReference>
<name>A0A364P492_9PROT</name>
<dbReference type="Proteomes" id="UP000251075">
    <property type="component" value="Unassembled WGS sequence"/>
</dbReference>
<keyword evidence="2" id="KW-1185">Reference proteome</keyword>
<dbReference type="EMBL" id="PGTO01000001">
    <property type="protein sequence ID" value="RAU23977.1"/>
    <property type="molecule type" value="Genomic_DNA"/>
</dbReference>
<organism evidence="1 2">
    <name type="scientific">Paramagnetospirillum kuznetsovii</name>
    <dbReference type="NCBI Taxonomy" id="2053833"/>
    <lineage>
        <taxon>Bacteria</taxon>
        <taxon>Pseudomonadati</taxon>
        <taxon>Pseudomonadota</taxon>
        <taxon>Alphaproteobacteria</taxon>
        <taxon>Rhodospirillales</taxon>
        <taxon>Magnetospirillaceae</taxon>
        <taxon>Paramagnetospirillum</taxon>
    </lineage>
</organism>
<protein>
    <submittedName>
        <fullName evidence="1">Uncharacterized protein</fullName>
    </submittedName>
</protein>
<evidence type="ECO:0000313" key="1">
    <source>
        <dbReference type="EMBL" id="RAU23977.1"/>
    </source>
</evidence>
<dbReference type="AlphaFoldDB" id="A0A364P492"/>
<dbReference type="OrthoDB" id="7356371at2"/>
<evidence type="ECO:0000313" key="2">
    <source>
        <dbReference type="Proteomes" id="UP000251075"/>
    </source>
</evidence>
<comment type="caution">
    <text evidence="1">The sequence shown here is derived from an EMBL/GenBank/DDBJ whole genome shotgun (WGS) entry which is preliminary data.</text>
</comment>
<reference evidence="1 2" key="1">
    <citation type="submission" date="2017-11" db="EMBL/GenBank/DDBJ databases">
        <title>Draft genome sequence of magnetotactic bacterium Magnetospirillum kuznetsovii LBB-42.</title>
        <authorList>
            <person name="Grouzdev D.S."/>
            <person name="Rysina M.S."/>
            <person name="Baslerov R.V."/>
            <person name="Koziaeva V."/>
        </authorList>
    </citation>
    <scope>NUCLEOTIDE SEQUENCE [LARGE SCALE GENOMIC DNA]</scope>
    <source>
        <strain evidence="1 2">LBB-42</strain>
    </source>
</reference>
<gene>
    <name evidence="1" type="ORF">CU669_02610</name>
</gene>